<sequence length="2114" mass="239497">MTGTYEYSYTLRIINVGCNCNPRGSELTTCDIKTGNCRCKLHYIGRTCDKCESGYWENINNCIKCDCNIEGSRSTSCEHSTGQCYCKEGVGGSKCSVCAKGYYDFSLKGCKQCEDCTKPGHICDPKTGRCVCPPNSHGIHCEKCLSNTWGHEPEIGCKKCNCSKFGTKKTGCDIKTGQCSCDTPYSGQNCDKCANGYYGYPKCRPCNCNKAGTHCTDHLCQCNENGQCPCKMNVIGTACDQCKEETFGLDMSNPNGCTECFCFGRSTKCTNAAYTWDQIPSNQIISDNLTQKFNSLYWRLPPVFKGDRLLSYNGYLRFKIESGSNNLPRIRNDPLVILEGNRLTIHRNLPSSLILQKYEVQLQENMWRTHRNTKVSRMDFMVLLQNVTDIYIKASDAIVRENSVLVSVTLDTATEVRDSLSIYKPAIGIEKCECPSQYTGTSCQTPSPGYCKKKTSYDDGRPPNFGKIIIDHLIGRSVPCECNGRSNSCDSETCKCQNCTDHTAGDKCEKCAEGFHGSPNEICRPCPCPTTERNFAIGCDVGRGICYCKPGYEGLKCEQCSEDYYGDPLEEEGSCQPCDCNPGGITRHGCDIKGQCYCRSGITGRKCSQCDKPRHILENNICVPCDDCTQKLLDQLDDMQAALHGNTSHLLYSELEPPWRQLEMFEDRYSDLAEQVKIYSAAVNQAKNVVDQANLDKRINEVEKIQKSFVTKKLKLDVLSKDINRNHNQSLNSLMGITSNKQELEDFTNYLNNFGKSHVSTREAVREGKAILKHMQHQYEKVQNINEDAIINACTSVRNVLDHMMKNNKTNELIDLNDKLTEANEFLNSLSEILMQTNHTLGQVENKNELNEERLNRLAAALLQNANITHAINTKLNATNDYIKKANKAMNEVEILLTKIVDEFLDDRIEELKTRRDKFKSYIRLLKDKLETARDHARMLDEKLQYMQDVFQKDDKQVNAEKASEAYSTIVTLLQEANETASEANGILRKLREEIEPTDMDSLYDKVYIMSANASQLENRILNILNLRSQEVKDRMAAIENRLNGIKNRNWDNGIKDRELNILIDQLLLEQNEVDVQGLIADAMDKSQKMKDTYKQADEMNLRIRYDLKKEAEKLKNMASPEETAEIKRKINETRQQLRNTVINFTDVSFDRDEGRFKLGNDKVVSKLEELKRRVQKAKSIADGIRVSMSGPSCARSYKLSNLEPSLITNLKMRFTLNKPSPDKLYSMFLLANNEGQFIQLVVIKNSVKFLIKLQKEEKELEMNLSDDNINLSIERFYNTVTMTVNNKTTNAILKHGNVRFDVNPTNLVYVGNASSMAGLPGCIHDITFNGKNIGLWEFEQTTSCQGCSRSTIISSSTQIYRFNGEGFAMIKKNPVKTPQDLYISFWFKTFDENAILFLSPHTESSSYLALTLHDGHLQYEVHYNGDEIPPVILKTQEKYNDGEKHLIILTKVYENKIEHSKLKVDSSVDQHSTNINGSLLLKVKKTNFSVGGVAPDYFIDSKNVTYSLHTHQSFLGDIENFQVITSIIQLHETSEALNQYGVQLTNKPLEFRKAWFEGAGYLKLKEQSVKLENFSIIFLVRTADDNSLLMEIENLTIFSIKDGYINVDIDGKSLHSKFKINDDEFHVIELLNKNVQDYILRIDGSKADKREISKQTYRESASIYIGGKPRMTDENEYFNGEISDIFINSKLIKFGTSTIDSFAKVKIGHSKPKVIKHPVEDTMVKDNLRSRVLTDPTDNPKDQQSIDGCDRSTNNSLELNAAKFGDMSESYVKYYLKEQFWKEDFSIELDFRTFYKNGILLFAQSDLKHYNLIELKDGSVALHFVGKRKKSLNISKRLDDGEWHKLLIENKSKKRKRKLTITIDGRKEKPKKVPPNRVFGDVFIGGIPQNVQQKLPKQLLTKLTPFKGCIKELKINQAPQSFIHHHNIGLCFSNIEKGLYFSGDAYIVYKRDFKVTSFLELKFEFRTREQNGILMSVSAINNSPALSLELQNGAVVMSVDMGNGVVSNVTNFHSAYALCDNKWHNVTALFSTELTVNVDGVSKSWVISGMGLVDNIEDPLYIGGLPDIAPAGTLKIKENFKGCIRNVKIGDNYVDWIDMEELTNVSLNSCPVA</sequence>
<gene>
    <name evidence="1" type="ORF">MML48_3g00009425</name>
</gene>
<reference evidence="1" key="1">
    <citation type="submission" date="2022-04" db="EMBL/GenBank/DDBJ databases">
        <title>Chromosome-scale genome assembly of Holotrichia oblita Faldermann.</title>
        <authorList>
            <person name="Rongchong L."/>
        </authorList>
    </citation>
    <scope>NUCLEOTIDE SEQUENCE</scope>
    <source>
        <strain evidence="1">81SQS9</strain>
    </source>
</reference>
<dbReference type="EMBL" id="CM043017">
    <property type="protein sequence ID" value="KAI4466150.1"/>
    <property type="molecule type" value="Genomic_DNA"/>
</dbReference>
<evidence type="ECO:0000313" key="2">
    <source>
        <dbReference type="Proteomes" id="UP001056778"/>
    </source>
</evidence>
<comment type="caution">
    <text evidence="1">The sequence shown here is derived from an EMBL/GenBank/DDBJ whole genome shotgun (WGS) entry which is preliminary data.</text>
</comment>
<keyword evidence="2" id="KW-1185">Reference proteome</keyword>
<accession>A0ACB9THJ1</accession>
<proteinExistence type="predicted"/>
<dbReference type="Proteomes" id="UP001056778">
    <property type="component" value="Chromosome 3"/>
</dbReference>
<organism evidence="1 2">
    <name type="scientific">Holotrichia oblita</name>
    <name type="common">Chafer beetle</name>
    <dbReference type="NCBI Taxonomy" id="644536"/>
    <lineage>
        <taxon>Eukaryota</taxon>
        <taxon>Metazoa</taxon>
        <taxon>Ecdysozoa</taxon>
        <taxon>Arthropoda</taxon>
        <taxon>Hexapoda</taxon>
        <taxon>Insecta</taxon>
        <taxon>Pterygota</taxon>
        <taxon>Neoptera</taxon>
        <taxon>Endopterygota</taxon>
        <taxon>Coleoptera</taxon>
        <taxon>Polyphaga</taxon>
        <taxon>Scarabaeiformia</taxon>
        <taxon>Scarabaeidae</taxon>
        <taxon>Melolonthinae</taxon>
        <taxon>Holotrichia</taxon>
    </lineage>
</organism>
<protein>
    <submittedName>
        <fullName evidence="1">Netrin/laminin-related</fullName>
    </submittedName>
</protein>
<evidence type="ECO:0000313" key="1">
    <source>
        <dbReference type="EMBL" id="KAI4466150.1"/>
    </source>
</evidence>
<name>A0ACB9THJ1_HOLOL</name>